<evidence type="ECO:0000313" key="2">
    <source>
        <dbReference type="Proteomes" id="UP000218775"/>
    </source>
</evidence>
<dbReference type="Proteomes" id="UP000218775">
    <property type="component" value="Unassembled WGS sequence"/>
</dbReference>
<evidence type="ECO:0000313" key="1">
    <source>
        <dbReference type="EMBL" id="PCI78287.1"/>
    </source>
</evidence>
<protein>
    <submittedName>
        <fullName evidence="1">Uncharacterized protein</fullName>
    </submittedName>
</protein>
<proteinExistence type="predicted"/>
<dbReference type="AlphaFoldDB" id="A0A2A4X8B1"/>
<reference evidence="2" key="1">
    <citation type="submission" date="2017-08" db="EMBL/GenBank/DDBJ databases">
        <title>A dynamic microbial community with high functional redundancy inhabits the cold, oxic subseafloor aquifer.</title>
        <authorList>
            <person name="Tully B.J."/>
            <person name="Wheat C.G."/>
            <person name="Glazer B.T."/>
            <person name="Huber J.A."/>
        </authorList>
    </citation>
    <scope>NUCLEOTIDE SEQUENCE [LARGE SCALE GENOMIC DNA]</scope>
</reference>
<dbReference type="EMBL" id="NVUK01000007">
    <property type="protein sequence ID" value="PCI78287.1"/>
    <property type="molecule type" value="Genomic_DNA"/>
</dbReference>
<organism evidence="1 2">
    <name type="scientific">Aerophobetes bacterium</name>
    <dbReference type="NCBI Taxonomy" id="2030807"/>
    <lineage>
        <taxon>Bacteria</taxon>
        <taxon>Candidatus Aerophobota</taxon>
    </lineage>
</organism>
<gene>
    <name evidence="1" type="ORF">COB21_01285</name>
</gene>
<comment type="caution">
    <text evidence="1">The sequence shown here is derived from an EMBL/GenBank/DDBJ whole genome shotgun (WGS) entry which is preliminary data.</text>
</comment>
<sequence length="410" mass="45627">MTDIRIAPCDLIYPLEKVLKKDLDKNEDLSTPAQKNSSDIVKFCHKDSHDRILSEQMLTVATTPSLHTFFRIEALKELLAFFTAPSSTLLTNNASSIDKQKQANELAKNYLKKEILKIGGSIEYISSDAAPLPKPHAQISLMNSQTFFWQNTSGVQFSIQRDGKNENIVLYGVASQFNGCEATNRFIPKPGTAVATYKTDPTQGPLAQLQFPDNQVELINNAANMGYNGLCNVLNTGVECGYLTPTSKEEADHIIDQLKKSGHKIEFPCIGNIPKGEKNHQTVYQILVAAPAFGYYRWPGSNVTENQEREIAYLCALHSYRAQFKQAIMLAKSNPMKQIIFKPTAPGLGVFGNPVTSVAKAFYCAAIEHKQMLEKHQVKVCLQVFRGRGDSMLMANILELKEVKPPILTR</sequence>
<name>A0A2A4X8B1_UNCAE</name>
<accession>A0A2A4X8B1</accession>